<organism evidence="2 3">
    <name type="scientific">Monoglobus pectinilyticus</name>
    <dbReference type="NCBI Taxonomy" id="1981510"/>
    <lineage>
        <taxon>Bacteria</taxon>
        <taxon>Bacillati</taxon>
        <taxon>Bacillota</taxon>
        <taxon>Clostridia</taxon>
        <taxon>Monoglobales</taxon>
        <taxon>Monoglobaceae</taxon>
        <taxon>Monoglobus</taxon>
    </lineage>
</organism>
<evidence type="ECO:0000259" key="1">
    <source>
        <dbReference type="Pfam" id="PF00535"/>
    </source>
</evidence>
<dbReference type="CDD" id="cd00761">
    <property type="entry name" value="Glyco_tranf_GTA_type"/>
    <property type="match status" value="1"/>
</dbReference>
<dbReference type="GO" id="GO:0016740">
    <property type="term" value="F:transferase activity"/>
    <property type="evidence" value="ECO:0007669"/>
    <property type="project" value="UniProtKB-KW"/>
</dbReference>
<dbReference type="AlphaFoldDB" id="A0A2K9P1T3"/>
<gene>
    <name evidence="2" type="ORF">B9O19_01042</name>
</gene>
<keyword evidence="2" id="KW-0808">Transferase</keyword>
<dbReference type="InterPro" id="IPR001173">
    <property type="entry name" value="Glyco_trans_2-like"/>
</dbReference>
<sequence>MALLNWLTRFANKNNDIHHLTFSEYKNKFNNIYNISVRDLKNLGETGLVSIVLPVYNGEKYLKHAINSVISQSYKKIELIIVDDGSDDKSGSIAEEYAKNYNNIFVISHNANRLLPAALNSGFKMAKGEYLTWISHDNILLPKFIEKMVQELDYYKDAAMVYGNMKLIDKNGNVLRGKGWYEYPPMSGNVILPTGTDNLNITANNTIGAAFMYRASVADLIGEYSDDRFGIEDYDYWMRINEIFPIRHTEFSEPLYLYRFHDDSLTSKDEELGITLNRPKLMEFDELRRNFLLLQNQKDALDGKELLKSKIDKLNSITLDELKKLL</sequence>
<evidence type="ECO:0000313" key="3">
    <source>
        <dbReference type="Proteomes" id="UP000235589"/>
    </source>
</evidence>
<dbReference type="SUPFAM" id="SSF53448">
    <property type="entry name" value="Nucleotide-diphospho-sugar transferases"/>
    <property type="match status" value="1"/>
</dbReference>
<reference evidence="2 3" key="1">
    <citation type="submission" date="2017-04" db="EMBL/GenBank/DDBJ databases">
        <title>Monoglobus pectinilyticus 14 draft genome.</title>
        <authorList>
            <person name="Kim C."/>
            <person name="Rosendale D.I."/>
            <person name="Kelly W.J."/>
            <person name="Tannock G.W."/>
            <person name="Patchett M.L."/>
            <person name="Jordens J.Z."/>
        </authorList>
    </citation>
    <scope>NUCLEOTIDE SEQUENCE [LARGE SCALE GENOMIC DNA]</scope>
    <source>
        <strain evidence="2 3">14</strain>
    </source>
</reference>
<dbReference type="InterPro" id="IPR029044">
    <property type="entry name" value="Nucleotide-diphossugar_trans"/>
</dbReference>
<dbReference type="OrthoDB" id="9815829at2"/>
<dbReference type="Gene3D" id="3.90.550.10">
    <property type="entry name" value="Spore Coat Polysaccharide Biosynthesis Protein SpsA, Chain A"/>
    <property type="match status" value="1"/>
</dbReference>
<dbReference type="PANTHER" id="PTHR22916">
    <property type="entry name" value="GLYCOSYLTRANSFERASE"/>
    <property type="match status" value="1"/>
</dbReference>
<keyword evidence="3" id="KW-1185">Reference proteome</keyword>
<dbReference type="Pfam" id="PF00535">
    <property type="entry name" value="Glycos_transf_2"/>
    <property type="match status" value="1"/>
</dbReference>
<proteinExistence type="predicted"/>
<name>A0A2K9P1T3_9FIRM</name>
<dbReference type="EMBL" id="CP020991">
    <property type="protein sequence ID" value="AUO19210.1"/>
    <property type="molecule type" value="Genomic_DNA"/>
</dbReference>
<dbReference type="GeneID" id="98062453"/>
<evidence type="ECO:0000313" key="2">
    <source>
        <dbReference type="EMBL" id="AUO19210.1"/>
    </source>
</evidence>
<protein>
    <submittedName>
        <fullName evidence="2">Glycosyl transferase family 2</fullName>
    </submittedName>
</protein>
<dbReference type="KEGG" id="mpec:B9O19_01042"/>
<dbReference type="Proteomes" id="UP000235589">
    <property type="component" value="Chromosome"/>
</dbReference>
<dbReference type="RefSeq" id="WP_102365430.1">
    <property type="nucleotide sequence ID" value="NZ_CP020991.1"/>
</dbReference>
<accession>A0A2K9P1T3</accession>
<feature type="domain" description="Glycosyltransferase 2-like" evidence="1">
    <location>
        <begin position="50"/>
        <end position="218"/>
    </location>
</feature>